<reference evidence="2" key="1">
    <citation type="submission" date="2021-02" db="EMBL/GenBank/DDBJ databases">
        <title>Natrosporangium hydrolyticum gen. nov., sp. nov, a haloalkaliphilic actinobacterium from a soda solonchak soil.</title>
        <authorList>
            <person name="Sorokin D.Y."/>
            <person name="Khijniak T.V."/>
            <person name="Zakharycheva A.P."/>
            <person name="Boueva O.V."/>
            <person name="Ariskina E.V."/>
            <person name="Hahnke R.L."/>
            <person name="Bunk B."/>
            <person name="Sproer C."/>
            <person name="Schumann P."/>
            <person name="Evtushenko L.I."/>
            <person name="Kublanov I.V."/>
        </authorList>
    </citation>
    <scope>NUCLEOTIDE SEQUENCE</scope>
    <source>
        <strain evidence="2">DSM 106523</strain>
    </source>
</reference>
<dbReference type="CDD" id="cd03024">
    <property type="entry name" value="DsbA_FrnE"/>
    <property type="match status" value="1"/>
</dbReference>
<proteinExistence type="predicted"/>
<accession>A0A895YGS9</accession>
<dbReference type="InterPro" id="IPR036249">
    <property type="entry name" value="Thioredoxin-like_sf"/>
</dbReference>
<feature type="domain" description="DSBA-like thioredoxin" evidence="1">
    <location>
        <begin position="15"/>
        <end position="215"/>
    </location>
</feature>
<dbReference type="KEGG" id="nhy:JQS43_17370"/>
<dbReference type="PANTHER" id="PTHR13887">
    <property type="entry name" value="GLUTATHIONE S-TRANSFERASE KAPPA"/>
    <property type="match status" value="1"/>
</dbReference>
<evidence type="ECO:0000313" key="2">
    <source>
        <dbReference type="EMBL" id="QSB13380.1"/>
    </source>
</evidence>
<organism evidence="2 3">
    <name type="scientific">Natronosporangium hydrolyticum</name>
    <dbReference type="NCBI Taxonomy" id="2811111"/>
    <lineage>
        <taxon>Bacteria</taxon>
        <taxon>Bacillati</taxon>
        <taxon>Actinomycetota</taxon>
        <taxon>Actinomycetes</taxon>
        <taxon>Micromonosporales</taxon>
        <taxon>Micromonosporaceae</taxon>
        <taxon>Natronosporangium</taxon>
    </lineage>
</organism>
<dbReference type="RefSeq" id="WP_239675460.1">
    <property type="nucleotide sequence ID" value="NZ_CP070499.1"/>
</dbReference>
<dbReference type="Pfam" id="PF01323">
    <property type="entry name" value="DSBA"/>
    <property type="match status" value="1"/>
</dbReference>
<dbReference type="EMBL" id="CP070499">
    <property type="protein sequence ID" value="QSB13380.1"/>
    <property type="molecule type" value="Genomic_DNA"/>
</dbReference>
<evidence type="ECO:0000313" key="3">
    <source>
        <dbReference type="Proteomes" id="UP000662857"/>
    </source>
</evidence>
<dbReference type="SUPFAM" id="SSF52833">
    <property type="entry name" value="Thioredoxin-like"/>
    <property type="match status" value="1"/>
</dbReference>
<protein>
    <submittedName>
        <fullName evidence="2">DsbA family oxidoreductase</fullName>
    </submittedName>
</protein>
<dbReference type="AlphaFoldDB" id="A0A895YGS9"/>
<dbReference type="Proteomes" id="UP000662857">
    <property type="component" value="Chromosome"/>
</dbReference>
<sequence length="226" mass="23794">MTETFPRASGESSLTVELWLDISCPWCYLGRHRLATAVDAASPGGGVEIVLRSFELNPGMSTEPVAVTEYLAAKFAGTVERAEQIDGQVAALARAEGLPYTSDRQLANSFDVHRLLHLARDYGVANEVFWTLQGGYFAGELNPFDHDVLVGAAAHADVPAAATGSMLTGDAYADSVRKELAAGRELGISGVPFTVLGGEYAVAGAQSVDVFTEAVRTALAQATGED</sequence>
<keyword evidence="3" id="KW-1185">Reference proteome</keyword>
<dbReference type="PANTHER" id="PTHR13887:SF41">
    <property type="entry name" value="THIOREDOXIN SUPERFAMILY PROTEIN"/>
    <property type="match status" value="1"/>
</dbReference>
<dbReference type="InterPro" id="IPR001853">
    <property type="entry name" value="DSBA-like_thioredoxin_dom"/>
</dbReference>
<dbReference type="GO" id="GO:0016491">
    <property type="term" value="F:oxidoreductase activity"/>
    <property type="evidence" value="ECO:0007669"/>
    <property type="project" value="InterPro"/>
</dbReference>
<evidence type="ECO:0000259" key="1">
    <source>
        <dbReference type="Pfam" id="PF01323"/>
    </source>
</evidence>
<gene>
    <name evidence="2" type="ORF">JQS43_17370</name>
</gene>
<name>A0A895YGS9_9ACTN</name>
<dbReference type="Gene3D" id="3.40.30.10">
    <property type="entry name" value="Glutaredoxin"/>
    <property type="match status" value="1"/>
</dbReference>